<accession>A0A9P7BEV3</accession>
<organism evidence="2 3">
    <name type="scientific">Pichia californica</name>
    <dbReference type="NCBI Taxonomy" id="460514"/>
    <lineage>
        <taxon>Eukaryota</taxon>
        <taxon>Fungi</taxon>
        <taxon>Dikarya</taxon>
        <taxon>Ascomycota</taxon>
        <taxon>Saccharomycotina</taxon>
        <taxon>Pichiomycetes</taxon>
        <taxon>Pichiales</taxon>
        <taxon>Pichiaceae</taxon>
        <taxon>Pichia</taxon>
    </lineage>
</organism>
<keyword evidence="1" id="KW-0472">Membrane</keyword>
<dbReference type="EMBL" id="PUHW01000398">
    <property type="protein sequence ID" value="KAG0686718.1"/>
    <property type="molecule type" value="Genomic_DNA"/>
</dbReference>
<dbReference type="Proteomes" id="UP000697127">
    <property type="component" value="Unassembled WGS sequence"/>
</dbReference>
<dbReference type="InterPro" id="IPR010530">
    <property type="entry name" value="B12D"/>
</dbReference>
<keyword evidence="3" id="KW-1185">Reference proteome</keyword>
<proteinExistence type="predicted"/>
<gene>
    <name evidence="2" type="ORF">C6P40_003485</name>
</gene>
<keyword evidence="1" id="KW-0812">Transmembrane</keyword>
<dbReference type="Pfam" id="PF06522">
    <property type="entry name" value="B12D"/>
    <property type="match status" value="1"/>
</dbReference>
<evidence type="ECO:0000313" key="2">
    <source>
        <dbReference type="EMBL" id="KAG0686718.1"/>
    </source>
</evidence>
<comment type="caution">
    <text evidence="2">The sequence shown here is derived from an EMBL/GenBank/DDBJ whole genome shotgun (WGS) entry which is preliminary data.</text>
</comment>
<sequence>MRATFPTRSQSAIASIFRVPPELYPLYAACIVVCCSATYFSYKKLATDRTLKLGRSNPTFDEKLQEALEKKD</sequence>
<evidence type="ECO:0000313" key="3">
    <source>
        <dbReference type="Proteomes" id="UP000697127"/>
    </source>
</evidence>
<evidence type="ECO:0000256" key="1">
    <source>
        <dbReference type="SAM" id="Phobius"/>
    </source>
</evidence>
<dbReference type="OrthoDB" id="202195at2759"/>
<name>A0A9P7BEV3_9ASCO</name>
<keyword evidence="1" id="KW-1133">Transmembrane helix</keyword>
<protein>
    <submittedName>
        <fullName evidence="2">Uncharacterized protein</fullName>
    </submittedName>
</protein>
<reference evidence="2" key="1">
    <citation type="submission" date="2020-11" db="EMBL/GenBank/DDBJ databases">
        <title>Kefir isolates.</title>
        <authorList>
            <person name="Marcisauskas S."/>
            <person name="Kim Y."/>
            <person name="Blasche S."/>
        </authorList>
    </citation>
    <scope>NUCLEOTIDE SEQUENCE</scope>
    <source>
        <strain evidence="2">Olga-1</strain>
    </source>
</reference>
<feature type="transmembrane region" description="Helical" evidence="1">
    <location>
        <begin position="24"/>
        <end position="42"/>
    </location>
</feature>
<dbReference type="AlphaFoldDB" id="A0A9P7BEV3"/>